<dbReference type="Pfam" id="PF00005">
    <property type="entry name" value="ABC_tran"/>
    <property type="match status" value="1"/>
</dbReference>
<evidence type="ECO:0000256" key="2">
    <source>
        <dbReference type="ARBA" id="ARBA00022741"/>
    </source>
</evidence>
<dbReference type="SMART" id="SM00382">
    <property type="entry name" value="AAA"/>
    <property type="match status" value="1"/>
</dbReference>
<evidence type="ECO:0000256" key="1">
    <source>
        <dbReference type="ARBA" id="ARBA00022448"/>
    </source>
</evidence>
<dbReference type="GO" id="GO:0005886">
    <property type="term" value="C:plasma membrane"/>
    <property type="evidence" value="ECO:0007669"/>
    <property type="project" value="TreeGrafter"/>
</dbReference>
<dbReference type="InterPro" id="IPR027417">
    <property type="entry name" value="P-loop_NTPase"/>
</dbReference>
<gene>
    <name evidence="5" type="ORF">HGMM_F06F06C32</name>
</gene>
<dbReference type="Gene3D" id="3.40.50.300">
    <property type="entry name" value="P-loop containing nucleotide triphosphate hydrolases"/>
    <property type="match status" value="1"/>
</dbReference>
<evidence type="ECO:0000256" key="3">
    <source>
        <dbReference type="ARBA" id="ARBA00022840"/>
    </source>
</evidence>
<keyword evidence="3 5" id="KW-0067">ATP-binding</keyword>
<keyword evidence="1" id="KW-0813">Transport</keyword>
<evidence type="ECO:0000259" key="4">
    <source>
        <dbReference type="PROSITE" id="PS50893"/>
    </source>
</evidence>
<dbReference type="CDD" id="cd03219">
    <property type="entry name" value="ABC_Mj1267_LivG_branched"/>
    <property type="match status" value="1"/>
</dbReference>
<dbReference type="InterPro" id="IPR003439">
    <property type="entry name" value="ABC_transporter-like_ATP-bd"/>
</dbReference>
<dbReference type="Pfam" id="PF12399">
    <property type="entry name" value="BCA_ABC_TP_C"/>
    <property type="match status" value="1"/>
</dbReference>
<proteinExistence type="predicted"/>
<accession>H5SB51</accession>
<dbReference type="PANTHER" id="PTHR45772:SF2">
    <property type="entry name" value="ABC TRANSPORTER ATP-BINDING PROTEIN"/>
    <property type="match status" value="1"/>
</dbReference>
<protein>
    <submittedName>
        <fullName evidence="5">Branched-chain amino acid transport system ATP-binding protein</fullName>
    </submittedName>
</protein>
<dbReference type="GO" id="GO:0016887">
    <property type="term" value="F:ATP hydrolysis activity"/>
    <property type="evidence" value="ECO:0007669"/>
    <property type="project" value="InterPro"/>
</dbReference>
<organism evidence="5">
    <name type="scientific">uncultured Acetothermia bacterium</name>
    <dbReference type="NCBI Taxonomy" id="236499"/>
    <lineage>
        <taxon>Bacteria</taxon>
        <taxon>Candidatus Bipolaricaulota</taxon>
        <taxon>environmental samples</taxon>
    </lineage>
</organism>
<dbReference type="SUPFAM" id="SSF52540">
    <property type="entry name" value="P-loop containing nucleoside triphosphate hydrolases"/>
    <property type="match status" value="1"/>
</dbReference>
<name>H5SB51_9BACT</name>
<dbReference type="PANTHER" id="PTHR45772">
    <property type="entry name" value="CONSERVED COMPONENT OF ABC TRANSPORTER FOR NATURAL AMINO ACIDS-RELATED"/>
    <property type="match status" value="1"/>
</dbReference>
<dbReference type="InterPro" id="IPR032823">
    <property type="entry name" value="BCA_ABC_TP_C"/>
</dbReference>
<reference evidence="5" key="2">
    <citation type="journal article" date="2012" name="PLoS ONE">
        <title>A Deeply Branching Thermophilic Bacterium with an Ancient Acetyl-CoA Pathway Dominates a Subsurface Ecosystem.</title>
        <authorList>
            <person name="Takami H."/>
            <person name="Noguchi H."/>
            <person name="Takaki Y."/>
            <person name="Uchiyama I."/>
            <person name="Toyoda A."/>
            <person name="Nishi S."/>
            <person name="Chee G.-J."/>
            <person name="Arai W."/>
            <person name="Nunoura T."/>
            <person name="Itoh T."/>
            <person name="Hattori M."/>
            <person name="Takai K."/>
        </authorList>
    </citation>
    <scope>NUCLEOTIDE SEQUENCE</scope>
</reference>
<evidence type="ECO:0000313" key="5">
    <source>
        <dbReference type="EMBL" id="BAL53387.1"/>
    </source>
</evidence>
<dbReference type="InterPro" id="IPR003593">
    <property type="entry name" value="AAA+_ATPase"/>
</dbReference>
<dbReference type="InterPro" id="IPR051120">
    <property type="entry name" value="ABC_AA/LPS_Transport"/>
</dbReference>
<dbReference type="AlphaFoldDB" id="H5SB51"/>
<sequence>MALLEVKKLRKSFGGLMAVKDLSFHVESGEIVGLIGPNGAGKSTVFNLIMGSLKPDQGTVLFKGRDITHWPTYKIVDMGIARVFQIARYFPRKTVYENVEISAIPNEIFVRAADPAGKTLASCVRTGLCTNEHCPGGDRCTCRTELPGMLPQGGLRRLELARAIGTDPELLLLDEPFAGLSPAEVDEISHLIATLRDEGQTIVLVDHNMRGVMRLVDRIVVLCFGEKLAEGTPEEVARNPQVQEAYLAGGGL</sequence>
<reference evidence="5" key="1">
    <citation type="journal article" date="2005" name="Environ. Microbiol.">
        <title>Genetic and functional properties of uncultivated thermophilic crenarchaeotes from a subsurface gold mine as revealed by analysis of genome fragments.</title>
        <authorList>
            <person name="Nunoura T."/>
            <person name="Hirayama H."/>
            <person name="Takami H."/>
            <person name="Oida H."/>
            <person name="Nishi S."/>
            <person name="Shimamura S."/>
            <person name="Suzuki Y."/>
            <person name="Inagaki F."/>
            <person name="Takai K."/>
            <person name="Nealson K.H."/>
            <person name="Horikoshi K."/>
        </authorList>
    </citation>
    <scope>NUCLEOTIDE SEQUENCE</scope>
</reference>
<dbReference type="PROSITE" id="PS50893">
    <property type="entry name" value="ABC_TRANSPORTER_2"/>
    <property type="match status" value="1"/>
</dbReference>
<dbReference type="GO" id="GO:0005524">
    <property type="term" value="F:ATP binding"/>
    <property type="evidence" value="ECO:0007669"/>
    <property type="project" value="UniProtKB-KW"/>
</dbReference>
<keyword evidence="2" id="KW-0547">Nucleotide-binding</keyword>
<dbReference type="EMBL" id="AP011656">
    <property type="protein sequence ID" value="BAL53387.1"/>
    <property type="molecule type" value="Genomic_DNA"/>
</dbReference>
<feature type="domain" description="ABC transporter" evidence="4">
    <location>
        <begin position="4"/>
        <end position="249"/>
    </location>
</feature>